<feature type="signal peptide" evidence="1">
    <location>
        <begin position="1"/>
        <end position="25"/>
    </location>
</feature>
<dbReference type="RefSeq" id="WP_092451471.1">
    <property type="nucleotide sequence ID" value="NZ_FOJI01000003.1"/>
</dbReference>
<evidence type="ECO:0000313" key="2">
    <source>
        <dbReference type="EMBL" id="SEW03155.1"/>
    </source>
</evidence>
<keyword evidence="3" id="KW-1185">Reference proteome</keyword>
<reference evidence="2 3" key="1">
    <citation type="submission" date="2016-10" db="EMBL/GenBank/DDBJ databases">
        <authorList>
            <person name="de Groot N.N."/>
        </authorList>
    </citation>
    <scope>NUCLEOTIDE SEQUENCE [LARGE SCALE GENOMIC DNA]</scope>
    <source>
        <strain evidence="2 3">DSM 9179</strain>
    </source>
</reference>
<keyword evidence="1" id="KW-0732">Signal</keyword>
<dbReference type="Proteomes" id="UP000199701">
    <property type="component" value="Unassembled WGS sequence"/>
</dbReference>
<dbReference type="OrthoDB" id="2650856at2"/>
<proteinExistence type="predicted"/>
<gene>
    <name evidence="2" type="ORF">SAMN05421659_103262</name>
</gene>
<sequence length="543" mass="60720">MRKGITKRALSIVLATMMTAMTVVGCGSKTTNTTEPGASGNYVNGAYKDFSKGFAEQVTIKIPVYDRAFEGWDVTNNYYTQWIQKQFGDKYNVKVQYVAIGRTTEVADNMQMIAAGTAPDIIFHYDMPQAVNYYSEGAIQDLDLNEIANYAPDYYATLKDTIATYGKLDGKNAFTFGERTPIYYNYVQLMRQDWLDKVNMKMPTTRAELDKVLAAWKAAGLGNGGGFLLQTGFNYMYGTLPANITDKDKALYLDLNVAPLTWQASKDYLKEQNFEYNAGLIDTEFYLNEKDTDTKADFVSGKSGIYGAYLTSSTDIISSLLANNPTAKVATMDGGAMAADGKAAFYQNPSYGMIMGINSKTTDEQRAAIFMLLNWMDQPDNLFYLQNGVEGQNYTMVDGIATPIAGYKGESALSKNNNKDYWCLVQEVAHYETVEKTYKANLKVLAPTGYEYLISDANKYADKYMPLGVITPIFTKTVASVAEYSPDLKSMWKEFYVDLVTCPADQFEAKYIKYSKEYLDGGYQEILDEKQKLIDEGSYIIAK</sequence>
<name>A0A1I0NP29_9FIRM</name>
<dbReference type="PROSITE" id="PS51257">
    <property type="entry name" value="PROKAR_LIPOPROTEIN"/>
    <property type="match status" value="1"/>
</dbReference>
<dbReference type="PANTHER" id="PTHR43649">
    <property type="entry name" value="ARABINOSE-BINDING PROTEIN-RELATED"/>
    <property type="match status" value="1"/>
</dbReference>
<protein>
    <submittedName>
        <fullName evidence="2">Putative aldouronate transport system substrate-binding protein</fullName>
    </submittedName>
</protein>
<dbReference type="AlphaFoldDB" id="A0A1I0NP29"/>
<dbReference type="InterPro" id="IPR050490">
    <property type="entry name" value="Bact_solute-bd_prot1"/>
</dbReference>
<evidence type="ECO:0000256" key="1">
    <source>
        <dbReference type="SAM" id="SignalP"/>
    </source>
</evidence>
<dbReference type="SUPFAM" id="SSF53850">
    <property type="entry name" value="Periplasmic binding protein-like II"/>
    <property type="match status" value="1"/>
</dbReference>
<dbReference type="Gene3D" id="3.40.190.10">
    <property type="entry name" value="Periplasmic binding protein-like II"/>
    <property type="match status" value="2"/>
</dbReference>
<feature type="chain" id="PRO_5011623441" evidence="1">
    <location>
        <begin position="26"/>
        <end position="543"/>
    </location>
</feature>
<dbReference type="EMBL" id="FOJI01000003">
    <property type="protein sequence ID" value="SEW03155.1"/>
    <property type="molecule type" value="Genomic_DNA"/>
</dbReference>
<dbReference type="PANTHER" id="PTHR43649:SF12">
    <property type="entry name" value="DIACETYLCHITOBIOSE BINDING PROTEIN DASA"/>
    <property type="match status" value="1"/>
</dbReference>
<dbReference type="STRING" id="99656.SAMN05421659_103262"/>
<organism evidence="2 3">
    <name type="scientific">[Clostridium] fimetarium</name>
    <dbReference type="NCBI Taxonomy" id="99656"/>
    <lineage>
        <taxon>Bacteria</taxon>
        <taxon>Bacillati</taxon>
        <taxon>Bacillota</taxon>
        <taxon>Clostridia</taxon>
        <taxon>Lachnospirales</taxon>
        <taxon>Lachnospiraceae</taxon>
    </lineage>
</organism>
<accession>A0A1I0NP29</accession>
<evidence type="ECO:0000313" key="3">
    <source>
        <dbReference type="Proteomes" id="UP000199701"/>
    </source>
</evidence>